<protein>
    <submittedName>
        <fullName evidence="9">Quaternary ammonium compound-resistance protein SugE</fullName>
    </submittedName>
</protein>
<evidence type="ECO:0000313" key="10">
    <source>
        <dbReference type="Proteomes" id="UP000187651"/>
    </source>
</evidence>
<name>A0A1G9UIQ7_9FIRM</name>
<keyword evidence="3" id="KW-1003">Cell membrane</keyword>
<dbReference type="Proteomes" id="UP000187651">
    <property type="component" value="Unassembled WGS sequence"/>
</dbReference>
<dbReference type="InterPro" id="IPR045324">
    <property type="entry name" value="Small_multidrug_res"/>
</dbReference>
<feature type="transmembrane region" description="Helical" evidence="8">
    <location>
        <begin position="57"/>
        <end position="78"/>
    </location>
</feature>
<comment type="similarity">
    <text evidence="7">Belongs to the drug/metabolite transporter (DMT) superfamily. Small multidrug resistance (SMR) (TC 2.A.7.1) family.</text>
</comment>
<reference evidence="10" key="1">
    <citation type="submission" date="2016-10" db="EMBL/GenBank/DDBJ databases">
        <authorList>
            <person name="Varghese N."/>
            <person name="Submissions S."/>
        </authorList>
    </citation>
    <scope>NUCLEOTIDE SEQUENCE [LARGE SCALE GENOMIC DNA]</scope>
    <source>
        <strain evidence="10">M83</strain>
    </source>
</reference>
<keyword evidence="2" id="KW-0813">Transport</keyword>
<feature type="transmembrane region" description="Helical" evidence="8">
    <location>
        <begin position="84"/>
        <end position="103"/>
    </location>
</feature>
<dbReference type="Pfam" id="PF00893">
    <property type="entry name" value="Multi_Drug_Res"/>
    <property type="match status" value="1"/>
</dbReference>
<comment type="subcellular location">
    <subcellularLocation>
        <location evidence="1 7">Cell membrane</location>
        <topology evidence="1 7">Multi-pass membrane protein</topology>
    </subcellularLocation>
</comment>
<keyword evidence="10" id="KW-1185">Reference proteome</keyword>
<evidence type="ECO:0000256" key="3">
    <source>
        <dbReference type="ARBA" id="ARBA00022475"/>
    </source>
</evidence>
<evidence type="ECO:0000256" key="6">
    <source>
        <dbReference type="ARBA" id="ARBA00023136"/>
    </source>
</evidence>
<dbReference type="InterPro" id="IPR000390">
    <property type="entry name" value="Small_drug/metabolite_transptr"/>
</dbReference>
<keyword evidence="5 8" id="KW-1133">Transmembrane helix</keyword>
<dbReference type="PANTHER" id="PTHR30561:SF0">
    <property type="entry name" value="GUANIDINIUM EXPORTER"/>
    <property type="match status" value="1"/>
</dbReference>
<evidence type="ECO:0000313" key="9">
    <source>
        <dbReference type="EMBL" id="SDM59425.1"/>
    </source>
</evidence>
<dbReference type="Gene3D" id="1.10.3730.20">
    <property type="match status" value="1"/>
</dbReference>
<keyword evidence="4 7" id="KW-0812">Transmembrane</keyword>
<dbReference type="FunFam" id="1.10.3730.20:FF:000001">
    <property type="entry name" value="Quaternary ammonium compound resistance transporter SugE"/>
    <property type="match status" value="1"/>
</dbReference>
<gene>
    <name evidence="9" type="ORF">SAMN05216544_0770</name>
</gene>
<keyword evidence="6 8" id="KW-0472">Membrane</keyword>
<dbReference type="EMBL" id="FNHZ01000001">
    <property type="protein sequence ID" value="SDM59425.1"/>
    <property type="molecule type" value="Genomic_DNA"/>
</dbReference>
<dbReference type="PANTHER" id="PTHR30561">
    <property type="entry name" value="SMR FAMILY PROTON-DEPENDENT DRUG EFFLUX TRANSPORTER SUGE"/>
    <property type="match status" value="1"/>
</dbReference>
<accession>A0A1G9UIQ7</accession>
<dbReference type="InterPro" id="IPR037185">
    <property type="entry name" value="EmrE-like"/>
</dbReference>
<evidence type="ECO:0000256" key="8">
    <source>
        <dbReference type="SAM" id="Phobius"/>
    </source>
</evidence>
<dbReference type="OrthoDB" id="21828at2"/>
<dbReference type="AlphaFoldDB" id="A0A1G9UIQ7"/>
<evidence type="ECO:0000256" key="5">
    <source>
        <dbReference type="ARBA" id="ARBA00022989"/>
    </source>
</evidence>
<dbReference type="SUPFAM" id="SSF103481">
    <property type="entry name" value="Multidrug resistance efflux transporter EmrE"/>
    <property type="match status" value="1"/>
</dbReference>
<dbReference type="GO" id="GO:0022857">
    <property type="term" value="F:transmembrane transporter activity"/>
    <property type="evidence" value="ECO:0007669"/>
    <property type="project" value="InterPro"/>
</dbReference>
<evidence type="ECO:0000256" key="7">
    <source>
        <dbReference type="RuleBase" id="RU003942"/>
    </source>
</evidence>
<sequence length="106" mass="11304">MKWIYLLIAGALEIIWAVAMKMSNGFTLLIPSIVTGVGYVASAVFLAIALRQLPLGTAYAMWTGMGILGTTLLGVFLFHEKLSVPQVICVILIVIGIAGLKILGKD</sequence>
<evidence type="ECO:0000256" key="2">
    <source>
        <dbReference type="ARBA" id="ARBA00022448"/>
    </source>
</evidence>
<evidence type="ECO:0000256" key="1">
    <source>
        <dbReference type="ARBA" id="ARBA00004651"/>
    </source>
</evidence>
<dbReference type="RefSeq" id="WP_074520984.1">
    <property type="nucleotide sequence ID" value="NZ_FNHZ01000001.1"/>
</dbReference>
<proteinExistence type="inferred from homology"/>
<feature type="transmembrane region" description="Helical" evidence="8">
    <location>
        <begin position="27"/>
        <end position="50"/>
    </location>
</feature>
<dbReference type="GO" id="GO:0005886">
    <property type="term" value="C:plasma membrane"/>
    <property type="evidence" value="ECO:0007669"/>
    <property type="project" value="UniProtKB-SubCell"/>
</dbReference>
<evidence type="ECO:0000256" key="4">
    <source>
        <dbReference type="ARBA" id="ARBA00022692"/>
    </source>
</evidence>
<organism evidence="9 10">
    <name type="scientific">Lachnospira pectinoschiza</name>
    <dbReference type="NCBI Taxonomy" id="28052"/>
    <lineage>
        <taxon>Bacteria</taxon>
        <taxon>Bacillati</taxon>
        <taxon>Bacillota</taxon>
        <taxon>Clostridia</taxon>
        <taxon>Lachnospirales</taxon>
        <taxon>Lachnospiraceae</taxon>
        <taxon>Lachnospira</taxon>
    </lineage>
</organism>